<dbReference type="SUPFAM" id="SSF81296">
    <property type="entry name" value="E set domains"/>
    <property type="match status" value="1"/>
</dbReference>
<dbReference type="InterPro" id="IPR009880">
    <property type="entry name" value="Glyoxal_oxidase_N"/>
</dbReference>
<protein>
    <recommendedName>
        <fullName evidence="3">WSC domain-containing protein</fullName>
    </recommendedName>
</protein>
<dbReference type="InterPro" id="IPR013783">
    <property type="entry name" value="Ig-like_fold"/>
</dbReference>
<organism evidence="4 5">
    <name type="scientific">Recurvomyces mirabilis</name>
    <dbReference type="NCBI Taxonomy" id="574656"/>
    <lineage>
        <taxon>Eukaryota</taxon>
        <taxon>Fungi</taxon>
        <taxon>Dikarya</taxon>
        <taxon>Ascomycota</taxon>
        <taxon>Pezizomycotina</taxon>
        <taxon>Dothideomycetes</taxon>
        <taxon>Dothideomycetidae</taxon>
        <taxon>Mycosphaerellales</taxon>
        <taxon>Teratosphaeriaceae</taxon>
        <taxon>Recurvomyces</taxon>
    </lineage>
</organism>
<dbReference type="PANTHER" id="PTHR32208:SF105">
    <property type="entry name" value="COPPER RADICAL OXIDASE"/>
    <property type="match status" value="1"/>
</dbReference>
<dbReference type="InterPro" id="IPR037293">
    <property type="entry name" value="Gal_Oxidase_central_sf"/>
</dbReference>
<gene>
    <name evidence="4" type="ORF">LTR78_000693</name>
</gene>
<evidence type="ECO:0000259" key="3">
    <source>
        <dbReference type="PROSITE" id="PS51212"/>
    </source>
</evidence>
<feature type="domain" description="WSC" evidence="3">
    <location>
        <begin position="1"/>
        <end position="68"/>
    </location>
</feature>
<dbReference type="InterPro" id="IPR002889">
    <property type="entry name" value="WSC_carb-bd"/>
</dbReference>
<evidence type="ECO:0000256" key="2">
    <source>
        <dbReference type="SAM" id="MobiDB-lite"/>
    </source>
</evidence>
<dbReference type="EMBL" id="JAUTXT010000002">
    <property type="protein sequence ID" value="KAK3679133.1"/>
    <property type="molecule type" value="Genomic_DNA"/>
</dbReference>
<feature type="domain" description="WSC" evidence="3">
    <location>
        <begin position="317"/>
        <end position="410"/>
    </location>
</feature>
<evidence type="ECO:0000313" key="5">
    <source>
        <dbReference type="Proteomes" id="UP001274830"/>
    </source>
</evidence>
<dbReference type="PROSITE" id="PS51212">
    <property type="entry name" value="WSC"/>
    <property type="match status" value="5"/>
</dbReference>
<evidence type="ECO:0000313" key="4">
    <source>
        <dbReference type="EMBL" id="KAK3679133.1"/>
    </source>
</evidence>
<dbReference type="Pfam" id="PF07250">
    <property type="entry name" value="Glyoxal_oxid_N"/>
    <property type="match status" value="1"/>
</dbReference>
<dbReference type="CDD" id="cd02851">
    <property type="entry name" value="E_set_GO_C"/>
    <property type="match status" value="1"/>
</dbReference>
<dbReference type="SMART" id="SM00321">
    <property type="entry name" value="WSC"/>
    <property type="match status" value="5"/>
</dbReference>
<dbReference type="PANTHER" id="PTHR32208">
    <property type="entry name" value="SECRETED PROTEIN-RELATED"/>
    <property type="match status" value="1"/>
</dbReference>
<accession>A0AAE1C5Q9</accession>
<name>A0AAE1C5Q9_9PEZI</name>
<feature type="domain" description="WSC" evidence="3">
    <location>
        <begin position="86"/>
        <end position="179"/>
    </location>
</feature>
<dbReference type="InterPro" id="IPR011043">
    <property type="entry name" value="Gal_Oxase/kelch_b-propeller"/>
</dbReference>
<dbReference type="AlphaFoldDB" id="A0AAE1C5Q9"/>
<dbReference type="InterPro" id="IPR015202">
    <property type="entry name" value="GO-like_E_set"/>
</dbReference>
<dbReference type="Pfam" id="PF01822">
    <property type="entry name" value="WSC"/>
    <property type="match status" value="5"/>
</dbReference>
<feature type="domain" description="WSC" evidence="3">
    <location>
        <begin position="428"/>
        <end position="528"/>
    </location>
</feature>
<dbReference type="Pfam" id="PF09118">
    <property type="entry name" value="GO-like_E_set"/>
    <property type="match status" value="1"/>
</dbReference>
<feature type="region of interest" description="Disordered" evidence="2">
    <location>
        <begin position="284"/>
        <end position="308"/>
    </location>
</feature>
<dbReference type="SUPFAM" id="SSF50965">
    <property type="entry name" value="Galactose oxidase, central domain"/>
    <property type="match status" value="1"/>
</dbReference>
<dbReference type="Gene3D" id="2.60.40.10">
    <property type="entry name" value="Immunoglobulins"/>
    <property type="match status" value="1"/>
</dbReference>
<keyword evidence="5" id="KW-1185">Reference proteome</keyword>
<keyword evidence="1" id="KW-0732">Signal</keyword>
<reference evidence="4" key="1">
    <citation type="submission" date="2023-07" db="EMBL/GenBank/DDBJ databases">
        <title>Black Yeasts Isolated from many extreme environments.</title>
        <authorList>
            <person name="Coleine C."/>
            <person name="Stajich J.E."/>
            <person name="Selbmann L."/>
        </authorList>
    </citation>
    <scope>NUCLEOTIDE SEQUENCE</scope>
    <source>
        <strain evidence="4">CCFEE 5485</strain>
    </source>
</reference>
<dbReference type="Gene3D" id="2.130.10.80">
    <property type="entry name" value="Galactose oxidase/kelch, beta-propeller"/>
    <property type="match status" value="1"/>
</dbReference>
<comment type="caution">
    <text evidence="4">The sequence shown here is derived from an EMBL/GenBank/DDBJ whole genome shotgun (WGS) entry which is preliminary data.</text>
</comment>
<sequence length="1064" mass="112529">MSVLACTAACDAAGYSIAGVEYASECYCDNYVSSSATNASITDCNMPCNGNGSEFCGAANRLDLYTAGNTNATPKPVTVTPPPPGGWFSIGCYSDSSSARSLSVPTYIQVPMTIEACTNACSTAGYTIAGLEYAGQCFCDNSLQNSAALVTDGRCNMECNGNSNEICGGPNGLSVYQLTGWYSQGCWNDTVGDRTLNHQQYGLPSMTVEVCTAACKKAGYTLAGMEYAGECYCDSAPMNYGGPAIDGNVGCNMACAGNANEMCGGPGRLNVYQFNSTGLPVVTTTSSAPGTTPTGGNGGSTALPTPSSSVNASAIAPFKYQGCYTEGNGGRAFANQQPDNSTMTVESCISLCSSQGYTVAGMEYADQCFCDNFIRYNASRVTDSQCNMGCAGNSGEMCGAGSILSVYSVGNLTDYTDATILKTNLPGSWQYAGCLTDADGTRSLAYQIVSQFNNTNEACLAQCQKFGYNAAGTEYGQQCFCGDIQNVINAGATIRPDSECNMVCSNDTGKNGGHYCGGPSRLSYYTWDESNPLYSWNFASGNDAGAYEFLIGGVTIPLVTSPARNGKVTYMEKFGTSPANNGTGAYELDLSMINNFTAAWRPMHVKSDVFCSASLTLPDKVGRQINIGGWANDATYGVRLYWPDGKPGVWGVNDWEENVAEVSLIDGRWYPTAMTMANGSILVMGGEKGSNGAAVPTLEVLPSPSGATQYCDYLDRTDPYNLYPFLAVLPSGGILIAYYNEARILDPVSLNTKSVLPNIPGAVNDFDGGRTYPFEGTAMILPQHAPYSDYMRVIICGGSVPGPEIALDNCVSIAPDQPNANWTIERMPSKRVITCMTALPDGTYLILNGAQQGRAGFGLATQPNYNAVLYDPSKPVNFRMTVMANTTVARLYHSEAVLLDDGRVLVSGSDPEDVRSFAPQEYRNEAFIPPYLMAGAPRPSFNLSNLDWSYGQQVSFSITPSGASSTSNYRVSLIGAVSSTHGNSMGQRTIFPATTCSGSTCTVTAPPNANVAPPSWHQMFLLDGNNIPSHATWIRIGGDPGALGNWPQFDDFTVPGMGAVEPIL</sequence>
<feature type="domain" description="WSC" evidence="3">
    <location>
        <begin position="180"/>
        <end position="275"/>
    </location>
</feature>
<proteinExistence type="predicted"/>
<evidence type="ECO:0000256" key="1">
    <source>
        <dbReference type="ARBA" id="ARBA00022729"/>
    </source>
</evidence>
<dbReference type="InterPro" id="IPR014756">
    <property type="entry name" value="Ig_E-set"/>
</dbReference>
<dbReference type="Proteomes" id="UP001274830">
    <property type="component" value="Unassembled WGS sequence"/>
</dbReference>